<sequence>MTDGNPESLRQQQTRLAAELRSAGRTWVETAEVFRDRFRLNPRVALRVVRGWSQAKAAEEWNQRWPNEPKSFKSFSYWEIWPGKGGYSPSQDNLARLAELYECSVADLLADLPSFRHLDSATASTPVTPEGVKPGLQGEIMVPSEAEILLRDLLGRRPGADADAPPQAETAGLYRRPEEVNFAELAQVITMWMQRVPHPQTRRDMLTKLTAALAVAATAPLTDLAGFTDSATAAPTLTDPARFEPATLAHCEAMMPNLRKQGDVLGAAATLPTALAYRRIAEQQAKAAPHGPHRDRAIATYAELTQLAGWLCFNTGDYHTAQRLYDDARTAAHDARADELVTYILCTMSHLATWQGKPRIGIDHAAAASAWADQTGSPYARAYAADVAVRALTADNQNHQSKQALDREYTALQEALTDQSPSQSWWYFYDESFYWSTNTQNALKFDGVDRIMAASEKALKLSDNGNLHERSFRLLYRAEAFARQQNIGLACQTTIEVVELTSVNSTRRIEQRLQEMRRGLDPWKRTRAVKQLDQAIAAYRSSTPVK</sequence>
<protein>
    <submittedName>
        <fullName evidence="2">Helix-turn-helix transcriptional regulator</fullName>
    </submittedName>
</protein>
<reference evidence="2 3" key="1">
    <citation type="submission" date="2021-02" db="EMBL/GenBank/DDBJ databases">
        <authorList>
            <person name="Ra J.-S."/>
        </authorList>
    </citation>
    <scope>NUCLEOTIDE SEQUENCE [LARGE SCALE GENOMIC DNA]</scope>
    <source>
        <strain evidence="2 3">MMS20-R1-14</strain>
    </source>
</reference>
<accession>A0ABS2IYC3</accession>
<evidence type="ECO:0000313" key="3">
    <source>
        <dbReference type="Proteomes" id="UP001518872"/>
    </source>
</evidence>
<dbReference type="InterPro" id="IPR010982">
    <property type="entry name" value="Lambda_DNA-bd_dom_sf"/>
</dbReference>
<keyword evidence="3" id="KW-1185">Reference proteome</keyword>
<gene>
    <name evidence="2" type="ORF">JQX11_23610</name>
</gene>
<dbReference type="EMBL" id="JAFEUC010000013">
    <property type="protein sequence ID" value="MBM7079311.1"/>
    <property type="molecule type" value="Genomic_DNA"/>
</dbReference>
<evidence type="ECO:0000313" key="2">
    <source>
        <dbReference type="EMBL" id="MBM7079311.1"/>
    </source>
</evidence>
<dbReference type="PROSITE" id="PS50943">
    <property type="entry name" value="HTH_CROC1"/>
    <property type="match status" value="1"/>
</dbReference>
<evidence type="ECO:0000259" key="1">
    <source>
        <dbReference type="PROSITE" id="PS50943"/>
    </source>
</evidence>
<feature type="domain" description="HTH cro/C1-type" evidence="1">
    <location>
        <begin position="84"/>
        <end position="108"/>
    </location>
</feature>
<proteinExistence type="predicted"/>
<dbReference type="Gene3D" id="1.10.260.40">
    <property type="entry name" value="lambda repressor-like DNA-binding domains"/>
    <property type="match status" value="1"/>
</dbReference>
<dbReference type="Proteomes" id="UP001518872">
    <property type="component" value="Unassembled WGS sequence"/>
</dbReference>
<dbReference type="CDD" id="cd00093">
    <property type="entry name" value="HTH_XRE"/>
    <property type="match status" value="1"/>
</dbReference>
<organism evidence="2 3">
    <name type="scientific">Micromonospora humida</name>
    <dbReference type="NCBI Taxonomy" id="2809018"/>
    <lineage>
        <taxon>Bacteria</taxon>
        <taxon>Bacillati</taxon>
        <taxon>Actinomycetota</taxon>
        <taxon>Actinomycetes</taxon>
        <taxon>Micromonosporales</taxon>
        <taxon>Micromonosporaceae</taxon>
        <taxon>Micromonospora</taxon>
    </lineage>
</organism>
<name>A0ABS2IYC3_9ACTN</name>
<dbReference type="InterPro" id="IPR001387">
    <property type="entry name" value="Cro/C1-type_HTH"/>
</dbReference>
<comment type="caution">
    <text evidence="2">The sequence shown here is derived from an EMBL/GenBank/DDBJ whole genome shotgun (WGS) entry which is preliminary data.</text>
</comment>
<dbReference type="RefSeq" id="WP_204927159.1">
    <property type="nucleotide sequence ID" value="NZ_JAFEUC010000013.1"/>
</dbReference>